<reference evidence="1 2" key="1">
    <citation type="journal article" date="2017" name="Environ. Microbiol.">
        <title>Decay of the glycolytic pathway and adaptation to intranuclear parasitism within Enterocytozoonidae microsporidia.</title>
        <authorList>
            <person name="Wiredu Boakye D."/>
            <person name="Jaroenlak P."/>
            <person name="Prachumwat A."/>
            <person name="Williams T.A."/>
            <person name="Bateman K.S."/>
            <person name="Itsathitphaisarn O."/>
            <person name="Sritunyalucksana K."/>
            <person name="Paszkiewicz K.H."/>
            <person name="Moore K.A."/>
            <person name="Stentiford G.D."/>
            <person name="Williams B.A."/>
        </authorList>
    </citation>
    <scope>NUCLEOTIDE SEQUENCE [LARGE SCALE GENOMIC DNA]</scope>
    <source>
        <strain evidence="2">canceri</strain>
    </source>
</reference>
<organism evidence="1 2">
    <name type="scientific">Hepatospora eriocheir</name>
    <dbReference type="NCBI Taxonomy" id="1081669"/>
    <lineage>
        <taxon>Eukaryota</taxon>
        <taxon>Fungi</taxon>
        <taxon>Fungi incertae sedis</taxon>
        <taxon>Microsporidia</taxon>
        <taxon>Hepatosporidae</taxon>
        <taxon>Hepatospora</taxon>
    </lineage>
</organism>
<dbReference type="VEuPathDB" id="MicrosporidiaDB:HERIO_1091"/>
<name>A0A1X0QJ51_9MICR</name>
<protein>
    <submittedName>
        <fullName evidence="1">Uncharacterized protein</fullName>
    </submittedName>
</protein>
<dbReference type="Proteomes" id="UP000192501">
    <property type="component" value="Unassembled WGS sequence"/>
</dbReference>
<evidence type="ECO:0000313" key="1">
    <source>
        <dbReference type="EMBL" id="ORD99799.1"/>
    </source>
</evidence>
<accession>A0A1X0QJ51</accession>
<dbReference type="AlphaFoldDB" id="A0A1X0QJ51"/>
<dbReference type="VEuPathDB" id="MicrosporidiaDB:A0H76_172"/>
<evidence type="ECO:0000313" key="2">
    <source>
        <dbReference type="Proteomes" id="UP000192501"/>
    </source>
</evidence>
<dbReference type="EMBL" id="LTAI01000111">
    <property type="protein sequence ID" value="ORD99799.1"/>
    <property type="molecule type" value="Genomic_DNA"/>
</dbReference>
<comment type="caution">
    <text evidence="1">The sequence shown here is derived from an EMBL/GenBank/DDBJ whole genome shotgun (WGS) entry which is preliminary data.</text>
</comment>
<proteinExistence type="predicted"/>
<gene>
    <name evidence="1" type="ORF">A0H76_172</name>
</gene>
<sequence length="120" mass="14464">MKLEFYFPILIGCTYQESSDTLSEEVNVIENTQSDIYNKYADTLINISYNNKDFITLKMLIDEHKENVEEFFKSINQRFKGNKLENDVEISEKGLILIRRYYFCIHVETRSNYRYFFILI</sequence>